<reference evidence="2 3" key="1">
    <citation type="journal article" date="2019" name="Microorganisms">
        <title>Genome Insights into the Novel Species Microvirga brassicacearum, a Rapeseed Endophyte with Biotechnological Potential.</title>
        <authorList>
            <person name="Jimenez-Gomez A."/>
            <person name="Saati-Santamaria Z."/>
            <person name="Igual J.M."/>
            <person name="Rivas R."/>
            <person name="Mateos P.F."/>
            <person name="Garcia-Fraile P."/>
        </authorList>
    </citation>
    <scope>NUCLEOTIDE SEQUENCE [LARGE SCALE GENOMIC DNA]</scope>
    <source>
        <strain evidence="2 3">CDVBN77</strain>
    </source>
</reference>
<evidence type="ECO:0000313" key="2">
    <source>
        <dbReference type="EMBL" id="KAB0267760.1"/>
    </source>
</evidence>
<feature type="region of interest" description="Disordered" evidence="1">
    <location>
        <begin position="1"/>
        <end position="22"/>
    </location>
</feature>
<dbReference type="EMBL" id="VCMV01000013">
    <property type="protein sequence ID" value="KAB0267760.1"/>
    <property type="molecule type" value="Genomic_DNA"/>
</dbReference>
<dbReference type="AlphaFoldDB" id="A0A5N3PDH0"/>
<proteinExistence type="predicted"/>
<comment type="caution">
    <text evidence="2">The sequence shown here is derived from an EMBL/GenBank/DDBJ whole genome shotgun (WGS) entry which is preliminary data.</text>
</comment>
<dbReference type="Pfam" id="PF10115">
    <property type="entry name" value="HlyU"/>
    <property type="match status" value="1"/>
</dbReference>
<sequence>MTRLFGSGEGNAAKAPPSVEPTEYKGYLITPAPYPAKGQYQTAGLIEKDFESGRKEHRFVRAETHSTMEDAVSFALAKGKQIVDEQGDRIFG</sequence>
<gene>
    <name evidence="2" type="ORF">FEZ63_08730</name>
</gene>
<evidence type="ECO:0000313" key="3">
    <source>
        <dbReference type="Proteomes" id="UP000325684"/>
    </source>
</evidence>
<keyword evidence="3" id="KW-1185">Reference proteome</keyword>
<name>A0A5N3PDH0_9HYPH</name>
<evidence type="ECO:0000256" key="1">
    <source>
        <dbReference type="SAM" id="MobiDB-lite"/>
    </source>
</evidence>
<organism evidence="2 3">
    <name type="scientific">Microvirga brassicacearum</name>
    <dbReference type="NCBI Taxonomy" id="2580413"/>
    <lineage>
        <taxon>Bacteria</taxon>
        <taxon>Pseudomonadati</taxon>
        <taxon>Pseudomonadota</taxon>
        <taxon>Alphaproteobacteria</taxon>
        <taxon>Hyphomicrobiales</taxon>
        <taxon>Methylobacteriaceae</taxon>
        <taxon>Microvirga</taxon>
    </lineage>
</organism>
<protein>
    <submittedName>
        <fullName evidence="2">Uncharacterized protein</fullName>
    </submittedName>
</protein>
<dbReference type="Proteomes" id="UP000325684">
    <property type="component" value="Unassembled WGS sequence"/>
</dbReference>
<dbReference type="OrthoDB" id="9800971at2"/>
<accession>A0A5N3PDH0</accession>
<dbReference type="InterPro" id="IPR018772">
    <property type="entry name" value="Transcription_activator_HlyU"/>
</dbReference>